<dbReference type="CDD" id="cd03695">
    <property type="entry name" value="CysN_NodQ_II"/>
    <property type="match status" value="1"/>
</dbReference>
<organism evidence="8 9">
    <name type="scientific">Muriicola jejuensis</name>
    <dbReference type="NCBI Taxonomy" id="504488"/>
    <lineage>
        <taxon>Bacteria</taxon>
        <taxon>Pseudomonadati</taxon>
        <taxon>Bacteroidota</taxon>
        <taxon>Flavobacteriia</taxon>
        <taxon>Flavobacteriales</taxon>
        <taxon>Flavobacteriaceae</taxon>
        <taxon>Muriicola</taxon>
    </lineage>
</organism>
<evidence type="ECO:0000256" key="5">
    <source>
        <dbReference type="ARBA" id="ARBA00022840"/>
    </source>
</evidence>
<dbReference type="InterPro" id="IPR011779">
    <property type="entry name" value="SO4_adenylTrfase_lsu"/>
</dbReference>
<dbReference type="Proteomes" id="UP000468443">
    <property type="component" value="Unassembled WGS sequence"/>
</dbReference>
<dbReference type="SUPFAM" id="SSF52540">
    <property type="entry name" value="P-loop containing nucleoside triphosphate hydrolases"/>
    <property type="match status" value="1"/>
</dbReference>
<evidence type="ECO:0000313" key="8">
    <source>
        <dbReference type="EMBL" id="NER11554.1"/>
    </source>
</evidence>
<dbReference type="NCBIfam" id="TIGR00231">
    <property type="entry name" value="small_GTP"/>
    <property type="match status" value="1"/>
</dbReference>
<reference evidence="8 9" key="1">
    <citation type="submission" date="2020-01" db="EMBL/GenBank/DDBJ databases">
        <title>Muriicola jejuensis KCTC 22299.</title>
        <authorList>
            <person name="Wang G."/>
        </authorList>
    </citation>
    <scope>NUCLEOTIDE SEQUENCE [LARGE SCALE GENOMIC DNA]</scope>
    <source>
        <strain evidence="8 9">KCTC 22299</strain>
    </source>
</reference>
<gene>
    <name evidence="8" type="ORF">GWK09_13560</name>
</gene>
<dbReference type="RefSeq" id="WP_163694009.1">
    <property type="nucleotide sequence ID" value="NZ_FXTW01000003.1"/>
</dbReference>
<evidence type="ECO:0000256" key="4">
    <source>
        <dbReference type="ARBA" id="ARBA00022741"/>
    </source>
</evidence>
<dbReference type="SUPFAM" id="SSF50447">
    <property type="entry name" value="Translation proteins"/>
    <property type="match status" value="1"/>
</dbReference>
<dbReference type="Gene3D" id="3.40.50.300">
    <property type="entry name" value="P-loop containing nucleotide triphosphate hydrolases"/>
    <property type="match status" value="1"/>
</dbReference>
<dbReference type="PROSITE" id="PS51722">
    <property type="entry name" value="G_TR_2"/>
    <property type="match status" value="1"/>
</dbReference>
<dbReference type="EMBL" id="JAABOP010000005">
    <property type="protein sequence ID" value="NER11554.1"/>
    <property type="molecule type" value="Genomic_DNA"/>
</dbReference>
<accession>A0A6P0UE74</accession>
<proteinExistence type="predicted"/>
<dbReference type="InterPro" id="IPR041757">
    <property type="entry name" value="CysN_GTP-bd"/>
</dbReference>
<keyword evidence="9" id="KW-1185">Reference proteome</keyword>
<dbReference type="InterPro" id="IPR044139">
    <property type="entry name" value="CysN_NoDQ_III"/>
</dbReference>
<dbReference type="InterPro" id="IPR009000">
    <property type="entry name" value="Transl_B-barrel_sf"/>
</dbReference>
<dbReference type="SUPFAM" id="SSF50465">
    <property type="entry name" value="EF-Tu/eEF-1alpha/eIF2-gamma C-terminal domain"/>
    <property type="match status" value="1"/>
</dbReference>
<dbReference type="InterPro" id="IPR027417">
    <property type="entry name" value="P-loop_NTPase"/>
</dbReference>
<dbReference type="FunFam" id="3.40.50.300:FF:000119">
    <property type="entry name" value="Sulfate adenylyltransferase subunit 1"/>
    <property type="match status" value="1"/>
</dbReference>
<dbReference type="InterPro" id="IPR005225">
    <property type="entry name" value="Small_GTP-bd"/>
</dbReference>
<sequence length="418" mass="47296">MEIERNELLRFSTAGSVDDGKSTLIGRLLYDSKSIFEDQLEAIENTSRKRGHEGVDLALFTDGLRDEREQGITIDVAYRYFTTPKRKFIIADTPGHVQYTRNMVTGASTANAAIILIDARHGVIEQTKRHAFIASLLHIPHVIVCVNKMDLVDFSESIFNKIVDEFQEFVAKLLIQDFRFIPISALLGDNVVNRSENMPWYQDAPLLHTLETMHISSDYNKVDARFPVQTVLRPQREGFIDFRGYAGRIASGFYRVGDKVSVLPSGFSSKIKSITGPNGKLEEAFAPMSVAIELEDDIDVSRGDMIVRSNNVPESSQDVEVMLCWLNNRPAQPRAKYTLMHTSNEQKAMIKEVMYKYDINTMERITDDVQLKMNDISKVKIRTTKPLLIDAYKDNRFTGSLILIDDQTNETVAAGMVI</sequence>
<evidence type="ECO:0000256" key="2">
    <source>
        <dbReference type="ARBA" id="ARBA00022679"/>
    </source>
</evidence>
<dbReference type="InterPro" id="IPR050100">
    <property type="entry name" value="TRAFAC_GTPase_members"/>
</dbReference>
<dbReference type="CDD" id="cd04166">
    <property type="entry name" value="CysN_ATPS"/>
    <property type="match status" value="1"/>
</dbReference>
<dbReference type="InterPro" id="IPR031157">
    <property type="entry name" value="G_TR_CS"/>
</dbReference>
<evidence type="ECO:0000259" key="7">
    <source>
        <dbReference type="PROSITE" id="PS51722"/>
    </source>
</evidence>
<evidence type="ECO:0000313" key="9">
    <source>
        <dbReference type="Proteomes" id="UP000468443"/>
    </source>
</evidence>
<dbReference type="InterPro" id="IPR054696">
    <property type="entry name" value="GTP-eEF1A_C"/>
</dbReference>
<dbReference type="PROSITE" id="PS00301">
    <property type="entry name" value="G_TR_1"/>
    <property type="match status" value="1"/>
</dbReference>
<dbReference type="Pfam" id="PF22594">
    <property type="entry name" value="GTP-eEF1A_C"/>
    <property type="match status" value="1"/>
</dbReference>
<keyword evidence="2" id="KW-0808">Transferase</keyword>
<dbReference type="GO" id="GO:0005524">
    <property type="term" value="F:ATP binding"/>
    <property type="evidence" value="ECO:0007669"/>
    <property type="project" value="UniProtKB-KW"/>
</dbReference>
<evidence type="ECO:0000256" key="1">
    <source>
        <dbReference type="ARBA" id="ARBA00012391"/>
    </source>
</evidence>
<dbReference type="GO" id="GO:0006790">
    <property type="term" value="P:sulfur compound metabolic process"/>
    <property type="evidence" value="ECO:0007669"/>
    <property type="project" value="InterPro"/>
</dbReference>
<comment type="caution">
    <text evidence="8">The sequence shown here is derived from an EMBL/GenBank/DDBJ whole genome shotgun (WGS) entry which is preliminary data.</text>
</comment>
<dbReference type="AlphaFoldDB" id="A0A6P0UE74"/>
<dbReference type="InterPro" id="IPR000795">
    <property type="entry name" value="T_Tr_GTP-bd_dom"/>
</dbReference>
<dbReference type="GO" id="GO:0004781">
    <property type="term" value="F:sulfate adenylyltransferase (ATP) activity"/>
    <property type="evidence" value="ECO:0007669"/>
    <property type="project" value="UniProtKB-EC"/>
</dbReference>
<dbReference type="NCBIfam" id="TIGR02034">
    <property type="entry name" value="CysN"/>
    <property type="match status" value="1"/>
</dbReference>
<dbReference type="InterPro" id="IPR009001">
    <property type="entry name" value="Transl_elong_EF1A/Init_IF2_C"/>
</dbReference>
<name>A0A6P0UE74_9FLAO</name>
<dbReference type="GO" id="GO:0005525">
    <property type="term" value="F:GTP binding"/>
    <property type="evidence" value="ECO:0007669"/>
    <property type="project" value="UniProtKB-KW"/>
</dbReference>
<dbReference type="PANTHER" id="PTHR23115">
    <property type="entry name" value="TRANSLATION FACTOR"/>
    <property type="match status" value="1"/>
</dbReference>
<dbReference type="CDD" id="cd04095">
    <property type="entry name" value="CysN_NoDQ_III"/>
    <property type="match status" value="1"/>
</dbReference>
<dbReference type="PRINTS" id="PR00315">
    <property type="entry name" value="ELONGATNFCT"/>
</dbReference>
<keyword evidence="5" id="KW-0067">ATP-binding</keyword>
<dbReference type="GO" id="GO:0003924">
    <property type="term" value="F:GTPase activity"/>
    <property type="evidence" value="ECO:0007669"/>
    <property type="project" value="InterPro"/>
</dbReference>
<keyword evidence="6" id="KW-0342">GTP-binding</keyword>
<dbReference type="InterPro" id="IPR044138">
    <property type="entry name" value="CysN_II"/>
</dbReference>
<dbReference type="Pfam" id="PF00009">
    <property type="entry name" value="GTP_EFTU"/>
    <property type="match status" value="1"/>
</dbReference>
<dbReference type="Gene3D" id="2.40.30.10">
    <property type="entry name" value="Translation factors"/>
    <property type="match status" value="2"/>
</dbReference>
<protein>
    <recommendedName>
        <fullName evidence="1">sulfate adenylyltransferase</fullName>
        <ecNumber evidence="1">2.7.7.4</ecNumber>
    </recommendedName>
</protein>
<keyword evidence="3" id="KW-0548">Nucleotidyltransferase</keyword>
<dbReference type="EC" id="2.7.7.4" evidence="1"/>
<evidence type="ECO:0000256" key="6">
    <source>
        <dbReference type="ARBA" id="ARBA00023134"/>
    </source>
</evidence>
<feature type="domain" description="Tr-type G" evidence="7">
    <location>
        <begin position="6"/>
        <end position="214"/>
    </location>
</feature>
<evidence type="ECO:0000256" key="3">
    <source>
        <dbReference type="ARBA" id="ARBA00022695"/>
    </source>
</evidence>
<keyword evidence="4" id="KW-0547">Nucleotide-binding</keyword>